<protein>
    <recommendedName>
        <fullName evidence="4">CHRD domain-containing protein</fullName>
    </recommendedName>
</protein>
<dbReference type="EMBL" id="JAGQHR010000101">
    <property type="protein sequence ID" value="MCA9727048.1"/>
    <property type="molecule type" value="Genomic_DNA"/>
</dbReference>
<dbReference type="Proteomes" id="UP000697710">
    <property type="component" value="Unassembled WGS sequence"/>
</dbReference>
<organism evidence="2 3">
    <name type="scientific">Eiseniibacteriota bacterium</name>
    <dbReference type="NCBI Taxonomy" id="2212470"/>
    <lineage>
        <taxon>Bacteria</taxon>
        <taxon>Candidatus Eiseniibacteriota</taxon>
    </lineage>
</organism>
<keyword evidence="1" id="KW-0732">Signal</keyword>
<reference evidence="2" key="2">
    <citation type="journal article" date="2021" name="Microbiome">
        <title>Successional dynamics and alternative stable states in a saline activated sludge microbial community over 9 years.</title>
        <authorList>
            <person name="Wang Y."/>
            <person name="Ye J."/>
            <person name="Ju F."/>
            <person name="Liu L."/>
            <person name="Boyd J.A."/>
            <person name="Deng Y."/>
            <person name="Parks D.H."/>
            <person name="Jiang X."/>
            <person name="Yin X."/>
            <person name="Woodcroft B.J."/>
            <person name="Tyson G.W."/>
            <person name="Hugenholtz P."/>
            <person name="Polz M.F."/>
            <person name="Zhang T."/>
        </authorList>
    </citation>
    <scope>NUCLEOTIDE SEQUENCE</scope>
    <source>
        <strain evidence="2">HKST-UBA01</strain>
    </source>
</reference>
<comment type="caution">
    <text evidence="2">The sequence shown here is derived from an EMBL/GenBank/DDBJ whole genome shotgun (WGS) entry which is preliminary data.</text>
</comment>
<feature type="signal peptide" evidence="1">
    <location>
        <begin position="1"/>
        <end position="20"/>
    </location>
</feature>
<dbReference type="AlphaFoldDB" id="A0A956RNF6"/>
<proteinExistence type="predicted"/>
<sequence length="161" mass="16912">MTKRSLSVLILIALAAGAWSCSSTPSSEPESNPMGIPAETQAFDRTYQYRSEVGDGVIEGTLELHFEPATISTAPMRITGSWELASRGTVGEVGPQLGTGALEGELRDGRSVWLNLNPGWADNNVTLVGTIAPQVGDLTGTWQYSSFVGPVSAGSFAAQPL</sequence>
<evidence type="ECO:0000313" key="3">
    <source>
        <dbReference type="Proteomes" id="UP000697710"/>
    </source>
</evidence>
<reference evidence="2" key="1">
    <citation type="submission" date="2020-04" db="EMBL/GenBank/DDBJ databases">
        <authorList>
            <person name="Zhang T."/>
        </authorList>
    </citation>
    <scope>NUCLEOTIDE SEQUENCE</scope>
    <source>
        <strain evidence="2">HKST-UBA01</strain>
    </source>
</reference>
<feature type="chain" id="PRO_5036986002" description="CHRD domain-containing protein" evidence="1">
    <location>
        <begin position="21"/>
        <end position="161"/>
    </location>
</feature>
<gene>
    <name evidence="2" type="ORF">KC729_05140</name>
</gene>
<evidence type="ECO:0008006" key="4">
    <source>
        <dbReference type="Google" id="ProtNLM"/>
    </source>
</evidence>
<name>A0A956RNF6_UNCEI</name>
<accession>A0A956RNF6</accession>
<evidence type="ECO:0000256" key="1">
    <source>
        <dbReference type="SAM" id="SignalP"/>
    </source>
</evidence>
<evidence type="ECO:0000313" key="2">
    <source>
        <dbReference type="EMBL" id="MCA9727048.1"/>
    </source>
</evidence>